<feature type="region of interest" description="Disordered" evidence="1">
    <location>
        <begin position="213"/>
        <end position="264"/>
    </location>
</feature>
<proteinExistence type="predicted"/>
<feature type="compositionally biased region" description="Pro residues" evidence="1">
    <location>
        <begin position="234"/>
        <end position="248"/>
    </location>
</feature>
<dbReference type="Proteomes" id="UP000005240">
    <property type="component" value="Unassembled WGS sequence"/>
</dbReference>
<evidence type="ECO:0000313" key="2">
    <source>
        <dbReference type="EMBL" id="OAV85525.1"/>
    </source>
</evidence>
<reference evidence="2" key="2">
    <citation type="submission" date="2016-05" db="EMBL/GenBank/DDBJ databases">
        <title>Comparative analysis highlights variable genome content of wheat rusts and divergence of the mating loci.</title>
        <authorList>
            <person name="Cuomo C.A."/>
            <person name="Bakkeren G."/>
            <person name="Szabo L."/>
            <person name="Khalil H."/>
            <person name="Joly D."/>
            <person name="Goldberg J."/>
            <person name="Young S."/>
            <person name="Zeng Q."/>
            <person name="Fellers J."/>
        </authorList>
    </citation>
    <scope>NUCLEOTIDE SEQUENCE [LARGE SCALE GENOMIC DNA]</scope>
    <source>
        <strain evidence="2">1-1 BBBD Race 1</strain>
    </source>
</reference>
<name>A0A180FYN7_PUCT1</name>
<reference evidence="3" key="4">
    <citation type="submission" date="2025-05" db="UniProtKB">
        <authorList>
            <consortium name="EnsemblFungi"/>
        </authorList>
    </citation>
    <scope>IDENTIFICATION</scope>
    <source>
        <strain evidence="3">isolate 1-1 / race 1 (BBBD)</strain>
    </source>
</reference>
<dbReference type="EnsemblFungi" id="PTTG_10790-t43_1">
    <property type="protein sequence ID" value="PTTG_10790-t43_1-p1"/>
    <property type="gene ID" value="PTTG_10790"/>
</dbReference>
<dbReference type="EMBL" id="ADAS02003868">
    <property type="protein sequence ID" value="OAV85525.1"/>
    <property type="molecule type" value="Genomic_DNA"/>
</dbReference>
<organism evidence="2">
    <name type="scientific">Puccinia triticina (isolate 1-1 / race 1 (BBBD))</name>
    <name type="common">Brown leaf rust fungus</name>
    <dbReference type="NCBI Taxonomy" id="630390"/>
    <lineage>
        <taxon>Eukaryota</taxon>
        <taxon>Fungi</taxon>
        <taxon>Dikarya</taxon>
        <taxon>Basidiomycota</taxon>
        <taxon>Pucciniomycotina</taxon>
        <taxon>Pucciniomycetes</taxon>
        <taxon>Pucciniales</taxon>
        <taxon>Pucciniaceae</taxon>
        <taxon>Puccinia</taxon>
    </lineage>
</organism>
<sequence length="264" mass="28456">GPLTSSAGKATGQPAGVAATSVQAPAFDEAGISTVAVIEGHMEAKALNYGNDPLTFIERDREDSEPSDTEDIPVKAKTLSLANIQMADASQLEFREELLDFIDDSSTTGTDDKYVSAGHTLPSPGAIHFFHAGRRLRAPFPVVFKPRSLYRRPPLPTPYQQSHSESPIFIPLHSSVPTYLVCFNSPTPTQLTPVPQACKRPIDCNPDGDVGIYDEPAPHQSSASTSYKYTFLSTPPPPPTIPPVPYSRPPHSHSTSADRSLPLI</sequence>
<evidence type="ECO:0000313" key="3">
    <source>
        <dbReference type="EnsemblFungi" id="PTTG_10790-t43_1-p1"/>
    </source>
</evidence>
<evidence type="ECO:0000313" key="4">
    <source>
        <dbReference type="Proteomes" id="UP000005240"/>
    </source>
</evidence>
<dbReference type="VEuPathDB" id="FungiDB:PTTG_10790"/>
<reference evidence="2" key="1">
    <citation type="submission" date="2009-11" db="EMBL/GenBank/DDBJ databases">
        <authorList>
            <consortium name="The Broad Institute Genome Sequencing Platform"/>
            <person name="Ward D."/>
            <person name="Feldgarden M."/>
            <person name="Earl A."/>
            <person name="Young S.K."/>
            <person name="Zeng Q."/>
            <person name="Koehrsen M."/>
            <person name="Alvarado L."/>
            <person name="Berlin A."/>
            <person name="Bochicchio J."/>
            <person name="Borenstein D."/>
            <person name="Chapman S.B."/>
            <person name="Chen Z."/>
            <person name="Engels R."/>
            <person name="Freedman E."/>
            <person name="Gellesch M."/>
            <person name="Goldberg J."/>
            <person name="Griggs A."/>
            <person name="Gujja S."/>
            <person name="Heilman E."/>
            <person name="Heiman D."/>
            <person name="Hepburn T."/>
            <person name="Howarth C."/>
            <person name="Jen D."/>
            <person name="Larson L."/>
            <person name="Lewis B."/>
            <person name="Mehta T."/>
            <person name="Park D."/>
            <person name="Pearson M."/>
            <person name="Roberts A."/>
            <person name="Saif S."/>
            <person name="Shea T."/>
            <person name="Shenoy N."/>
            <person name="Sisk P."/>
            <person name="Stolte C."/>
            <person name="Sykes S."/>
            <person name="Thomson T."/>
            <person name="Walk T."/>
            <person name="White J."/>
            <person name="Yandava C."/>
            <person name="Izard J."/>
            <person name="Baranova O.V."/>
            <person name="Blanton J.M."/>
            <person name="Tanner A.C."/>
            <person name="Dewhirst F.E."/>
            <person name="Haas B."/>
            <person name="Nusbaum C."/>
            <person name="Birren B."/>
        </authorList>
    </citation>
    <scope>NUCLEOTIDE SEQUENCE [LARGE SCALE GENOMIC DNA]</scope>
    <source>
        <strain evidence="2">1-1 BBBD Race 1</strain>
    </source>
</reference>
<evidence type="ECO:0000256" key="1">
    <source>
        <dbReference type="SAM" id="MobiDB-lite"/>
    </source>
</evidence>
<protein>
    <submittedName>
        <fullName evidence="2 3">Uncharacterized protein</fullName>
    </submittedName>
</protein>
<feature type="non-terminal residue" evidence="2">
    <location>
        <position position="1"/>
    </location>
</feature>
<feature type="non-terminal residue" evidence="2">
    <location>
        <position position="264"/>
    </location>
</feature>
<feature type="compositionally biased region" description="Polar residues" evidence="1">
    <location>
        <begin position="219"/>
        <end position="233"/>
    </location>
</feature>
<gene>
    <name evidence="2" type="ORF">PTTG_10790</name>
</gene>
<accession>A0A180FYN7</accession>
<keyword evidence="4" id="KW-1185">Reference proteome</keyword>
<dbReference type="AlphaFoldDB" id="A0A180FYN7"/>
<reference evidence="3 4" key="3">
    <citation type="journal article" date="2017" name="G3 (Bethesda)">
        <title>Comparative analysis highlights variable genome content of wheat rusts and divergence of the mating loci.</title>
        <authorList>
            <person name="Cuomo C.A."/>
            <person name="Bakkeren G."/>
            <person name="Khalil H.B."/>
            <person name="Panwar V."/>
            <person name="Joly D."/>
            <person name="Linning R."/>
            <person name="Sakthikumar S."/>
            <person name="Song X."/>
            <person name="Adiconis X."/>
            <person name="Fan L."/>
            <person name="Goldberg J.M."/>
            <person name="Levin J.Z."/>
            <person name="Young S."/>
            <person name="Zeng Q."/>
            <person name="Anikster Y."/>
            <person name="Bruce M."/>
            <person name="Wang M."/>
            <person name="Yin C."/>
            <person name="McCallum B."/>
            <person name="Szabo L.J."/>
            <person name="Hulbert S."/>
            <person name="Chen X."/>
            <person name="Fellers J.P."/>
        </authorList>
    </citation>
    <scope>NUCLEOTIDE SEQUENCE</scope>
    <source>
        <strain evidence="4">Isolate 1-1 / race 1 (BBBD)</strain>
        <strain evidence="3">isolate 1-1 / race 1 (BBBD)</strain>
    </source>
</reference>